<reference evidence="1 2" key="1">
    <citation type="submission" date="2008-07" db="EMBL/GenBank/DDBJ databases">
        <authorList>
            <person name="Gonzalez J."/>
            <person name="Sokolova T."/>
            <person name="Ferriera S."/>
            <person name="Johnson J."/>
            <person name="Kravitz S."/>
            <person name="Beeson K."/>
            <person name="Sutton G."/>
            <person name="Rogers Y.-H."/>
            <person name="Friedman R."/>
            <person name="Frazier M."/>
            <person name="Venter J.C."/>
        </authorList>
    </citation>
    <scope>NUCLEOTIDE SEQUENCE [LARGE SCALE GENOMIC DNA]</scope>
    <source>
        <strain evidence="1 2">DSM 12653</strain>
    </source>
</reference>
<dbReference type="AlphaFoldDB" id="A0A0F5PJA1"/>
<sequence>MEAAVIGPTMGPAPAILEKWCPKRIIGWVGT</sequence>
<proteinExistence type="predicted"/>
<dbReference type="Proteomes" id="UP000010146">
    <property type="component" value="Unassembled WGS sequence"/>
</dbReference>
<accession>A0A0F5PJA1</accession>
<evidence type="ECO:0000313" key="1">
    <source>
        <dbReference type="EMBL" id="KKC28727.1"/>
    </source>
</evidence>
<reference evidence="1 2" key="2">
    <citation type="journal article" date="2015" name="BMC Genomics">
        <title>Analysis of three genomes within the thermophilic bacterial species Caldanaerobacter subterraneus with a focus on carbon monoxide dehydrogenase evolution and hydrolase diversity.</title>
        <authorList>
            <person name="Sant'Anna F.H."/>
            <person name="Lebedinsky A.V."/>
            <person name="Sokolova T.G."/>
            <person name="Robb F.T."/>
            <person name="Gonzalez J.M."/>
        </authorList>
    </citation>
    <scope>NUCLEOTIDE SEQUENCE [LARGE SCALE GENOMIC DNA]</scope>
    <source>
        <strain evidence="1 2">DSM 12653</strain>
    </source>
</reference>
<reference evidence="2" key="3">
    <citation type="submission" date="2015-02" db="EMBL/GenBank/DDBJ databases">
        <title>Genome analysis of three genomes within the thermophilic hydrogenogenic bacterial species Caldanaerobacter subterraneus.</title>
        <authorList>
            <person name="Sant'Anna F.H."/>
            <person name="Lebedinsky A."/>
            <person name="Sokolova T."/>
            <person name="Robb F.T."/>
            <person name="Gonzalez J.M."/>
        </authorList>
    </citation>
    <scope>NUCLEOTIDE SEQUENCE [LARGE SCALE GENOMIC DNA]</scope>
    <source>
        <strain evidence="2">DSM 12653</strain>
    </source>
</reference>
<organism evidence="1 2">
    <name type="scientific">Caldanaerobacter subterraneus subsp. pacificus DSM 12653</name>
    <dbReference type="NCBI Taxonomy" id="391606"/>
    <lineage>
        <taxon>Bacteria</taxon>
        <taxon>Bacillati</taxon>
        <taxon>Bacillota</taxon>
        <taxon>Clostridia</taxon>
        <taxon>Thermoanaerobacterales</taxon>
        <taxon>Thermoanaerobacteraceae</taxon>
        <taxon>Caldanaerobacter</taxon>
    </lineage>
</organism>
<evidence type="ECO:0000313" key="2">
    <source>
        <dbReference type="Proteomes" id="UP000010146"/>
    </source>
</evidence>
<gene>
    <name evidence="1" type="ORF">CDSM653_02290</name>
</gene>
<dbReference type="EMBL" id="ABXP02000116">
    <property type="protein sequence ID" value="KKC28727.1"/>
    <property type="molecule type" value="Genomic_DNA"/>
</dbReference>
<name>A0A0F5PJA1_9THEO</name>
<comment type="caution">
    <text evidence="1">The sequence shown here is derived from an EMBL/GenBank/DDBJ whole genome shotgun (WGS) entry which is preliminary data.</text>
</comment>
<protein>
    <submittedName>
        <fullName evidence="1">Uncharacterized protein</fullName>
    </submittedName>
</protein>